<dbReference type="InterPro" id="IPR052514">
    <property type="entry name" value="SAM-dependent_MTase"/>
</dbReference>
<dbReference type="PANTHER" id="PTHR34203:SF15">
    <property type="entry name" value="SLL1173 PROTEIN"/>
    <property type="match status" value="1"/>
</dbReference>
<evidence type="ECO:0000313" key="3">
    <source>
        <dbReference type="Proteomes" id="UP000541857"/>
    </source>
</evidence>
<feature type="domain" description="Methyltransferase FkbM" evidence="1">
    <location>
        <begin position="18"/>
        <end position="180"/>
    </location>
</feature>
<dbReference type="Pfam" id="PF05050">
    <property type="entry name" value="Methyltransf_21"/>
    <property type="match status" value="1"/>
</dbReference>
<dbReference type="GO" id="GO:0008168">
    <property type="term" value="F:methyltransferase activity"/>
    <property type="evidence" value="ECO:0007669"/>
    <property type="project" value="UniProtKB-KW"/>
</dbReference>
<dbReference type="EMBL" id="JACGLT010000005">
    <property type="protein sequence ID" value="MBA6152680.1"/>
    <property type="molecule type" value="Genomic_DNA"/>
</dbReference>
<organism evidence="2 3">
    <name type="scientific">Gelidibacter maritimus</name>
    <dbReference type="NCBI Taxonomy" id="2761487"/>
    <lineage>
        <taxon>Bacteria</taxon>
        <taxon>Pseudomonadati</taxon>
        <taxon>Bacteroidota</taxon>
        <taxon>Flavobacteriia</taxon>
        <taxon>Flavobacteriales</taxon>
        <taxon>Flavobacteriaceae</taxon>
        <taxon>Gelidibacter</taxon>
    </lineage>
</organism>
<dbReference type="NCBIfam" id="TIGR01444">
    <property type="entry name" value="fkbM_fam"/>
    <property type="match status" value="1"/>
</dbReference>
<protein>
    <submittedName>
        <fullName evidence="2">FkbM family methyltransferase</fullName>
    </submittedName>
</protein>
<dbReference type="InterPro" id="IPR029063">
    <property type="entry name" value="SAM-dependent_MTases_sf"/>
</dbReference>
<evidence type="ECO:0000259" key="1">
    <source>
        <dbReference type="Pfam" id="PF05050"/>
    </source>
</evidence>
<dbReference type="GO" id="GO:0032259">
    <property type="term" value="P:methylation"/>
    <property type="evidence" value="ECO:0007669"/>
    <property type="project" value="UniProtKB-KW"/>
</dbReference>
<dbReference type="AlphaFoldDB" id="A0A7W2R447"/>
<dbReference type="SUPFAM" id="SSF53335">
    <property type="entry name" value="S-adenosyl-L-methionine-dependent methyltransferases"/>
    <property type="match status" value="1"/>
</dbReference>
<reference evidence="2 3" key="1">
    <citation type="submission" date="2020-07" db="EMBL/GenBank/DDBJ databases">
        <title>Bacterium isolated from marine sediment.</title>
        <authorList>
            <person name="Shang D."/>
        </authorList>
    </citation>
    <scope>NUCLEOTIDE SEQUENCE [LARGE SCALE GENOMIC DNA]</scope>
    <source>
        <strain evidence="2 3">F6074</strain>
    </source>
</reference>
<evidence type="ECO:0000313" key="2">
    <source>
        <dbReference type="EMBL" id="MBA6152680.1"/>
    </source>
</evidence>
<dbReference type="RefSeq" id="WP_182205135.1">
    <property type="nucleotide sequence ID" value="NZ_JACGLT010000005.1"/>
</dbReference>
<sequence length="235" mass="26700">MIIADEILKYKKGGDLIEVGANIGTETVSFCDVAEKYKAQVFAYEPLSSNVKIILQNKAENSLDNLLLFNCLVSNKSGKSYFNVPTGNNSGSGFISNSNDNNDMQEFEVITLDEKIVDKNISLICIDVEGFEYQVLKGSENLININRPVLILEVNKKYLEKRGQIKFTEFCNYITDLGYVCYSIDKLGVSKVDFNNHKNQANKNWVCIEKHDLTLIKRLNNRLIFNVFNPFIQIN</sequence>
<gene>
    <name evidence="2" type="ORF">H3Z82_08095</name>
</gene>
<dbReference type="PANTHER" id="PTHR34203">
    <property type="entry name" value="METHYLTRANSFERASE, FKBM FAMILY PROTEIN"/>
    <property type="match status" value="1"/>
</dbReference>
<dbReference type="Proteomes" id="UP000541857">
    <property type="component" value="Unassembled WGS sequence"/>
</dbReference>
<dbReference type="InterPro" id="IPR006342">
    <property type="entry name" value="FkbM_mtfrase"/>
</dbReference>
<keyword evidence="3" id="KW-1185">Reference proteome</keyword>
<proteinExistence type="predicted"/>
<keyword evidence="2" id="KW-0808">Transferase</keyword>
<keyword evidence="2" id="KW-0489">Methyltransferase</keyword>
<accession>A0A7W2R447</accession>
<dbReference type="Gene3D" id="3.40.50.150">
    <property type="entry name" value="Vaccinia Virus protein VP39"/>
    <property type="match status" value="1"/>
</dbReference>
<comment type="caution">
    <text evidence="2">The sequence shown here is derived from an EMBL/GenBank/DDBJ whole genome shotgun (WGS) entry which is preliminary data.</text>
</comment>
<name>A0A7W2R447_9FLAO</name>